<gene>
    <name evidence="2" type="ORF">QYS47_06770</name>
</gene>
<keyword evidence="1" id="KW-0812">Transmembrane</keyword>
<dbReference type="AlphaFoldDB" id="A0AA49GCR8"/>
<reference evidence="2" key="1">
    <citation type="submission" date="2023-08" db="EMBL/GenBank/DDBJ databases">
        <title>Comparative genomics and taxonomic characterization of three novel marine species of genus Marivirga.</title>
        <authorList>
            <person name="Muhammad N."/>
            <person name="Kim S.-G."/>
        </authorList>
    </citation>
    <scope>NUCLEOTIDE SEQUENCE</scope>
    <source>
        <strain evidence="2">BKB1-2</strain>
    </source>
</reference>
<keyword evidence="1" id="KW-0472">Membrane</keyword>
<dbReference type="Proteomes" id="UP001232019">
    <property type="component" value="Chromosome"/>
</dbReference>
<feature type="transmembrane region" description="Helical" evidence="1">
    <location>
        <begin position="48"/>
        <end position="67"/>
    </location>
</feature>
<organism evidence="2">
    <name type="scientific">Marivirga arenosa</name>
    <dbReference type="NCBI Taxonomy" id="3059076"/>
    <lineage>
        <taxon>Bacteria</taxon>
        <taxon>Pseudomonadati</taxon>
        <taxon>Bacteroidota</taxon>
        <taxon>Cytophagia</taxon>
        <taxon>Cytophagales</taxon>
        <taxon>Marivirgaceae</taxon>
        <taxon>Marivirga</taxon>
    </lineage>
</organism>
<accession>A0AA49GCR8</accession>
<keyword evidence="1" id="KW-1133">Transmembrane helix</keyword>
<evidence type="ECO:0000256" key="1">
    <source>
        <dbReference type="SAM" id="Phobius"/>
    </source>
</evidence>
<sequence length="120" mass="13999">MMEEQEFKDLLNDNVEGPSYGFSTKTMRKIEAYEASKPSFVRSGSRSIIAYIIPIVFLVLIITTLFINDSSLINFNISLPDFKTVWLKVNLHISWILGSIGLTAGFWAWIWWEKKNFRFR</sequence>
<evidence type="ECO:0000313" key="2">
    <source>
        <dbReference type="EMBL" id="WKK81906.2"/>
    </source>
</evidence>
<proteinExistence type="predicted"/>
<dbReference type="EMBL" id="CP129968">
    <property type="protein sequence ID" value="WKK81906.2"/>
    <property type="molecule type" value="Genomic_DNA"/>
</dbReference>
<dbReference type="RefSeq" id="WP_322347957.1">
    <property type="nucleotide sequence ID" value="NZ_CP129968.2"/>
</dbReference>
<protein>
    <submittedName>
        <fullName evidence="2">Uncharacterized protein</fullName>
    </submittedName>
</protein>
<name>A0AA49GCR8_9BACT</name>
<feature type="transmembrane region" description="Helical" evidence="1">
    <location>
        <begin position="92"/>
        <end position="112"/>
    </location>
</feature>
<dbReference type="KEGG" id="marp:QYS47_06770"/>